<dbReference type="PANTHER" id="PTHR47396">
    <property type="entry name" value="TYPE I RESTRICTION ENZYME ECOKI R PROTEIN"/>
    <property type="match status" value="1"/>
</dbReference>
<dbReference type="Proteomes" id="UP000183868">
    <property type="component" value="Chromosome"/>
</dbReference>
<dbReference type="AlphaFoldDB" id="H1XUS3"/>
<dbReference type="Proteomes" id="UP000004671">
    <property type="component" value="Chromosome"/>
</dbReference>
<evidence type="ECO:0000313" key="5">
    <source>
        <dbReference type="Proteomes" id="UP000183868"/>
    </source>
</evidence>
<dbReference type="InterPro" id="IPR050742">
    <property type="entry name" value="Helicase_Restrict-Modif_Enz"/>
</dbReference>
<dbReference type="OrthoDB" id="9803459at2"/>
<dbReference type="Gene3D" id="3.40.50.300">
    <property type="entry name" value="P-loop containing nucleotide triphosphate hydrolases"/>
    <property type="match status" value="2"/>
</dbReference>
<proteinExistence type="predicted"/>
<dbReference type="EMBL" id="CP018099">
    <property type="protein sequence ID" value="APF17526.1"/>
    <property type="molecule type" value="Genomic_DNA"/>
</dbReference>
<dbReference type="REBASE" id="166825">
    <property type="entry name" value="Cab13497ORF774P"/>
</dbReference>
<dbReference type="HOGENOM" id="CLU_008785_0_0_0"/>
<dbReference type="GO" id="GO:0016787">
    <property type="term" value="F:hydrolase activity"/>
    <property type="evidence" value="ECO:0007669"/>
    <property type="project" value="InterPro"/>
</dbReference>
<dbReference type="STRING" id="880073.Cabys_775"/>
<dbReference type="PaxDb" id="880073-Calab_2009"/>
<dbReference type="eggNOG" id="COG1061">
    <property type="taxonomic scope" value="Bacteria"/>
</dbReference>
<dbReference type="GO" id="GO:0005829">
    <property type="term" value="C:cytosol"/>
    <property type="evidence" value="ECO:0007669"/>
    <property type="project" value="TreeGrafter"/>
</dbReference>
<dbReference type="InterPro" id="IPR001650">
    <property type="entry name" value="Helicase_C-like"/>
</dbReference>
<reference evidence="2 5" key="2">
    <citation type="submission" date="2016-11" db="EMBL/GenBank/DDBJ databases">
        <title>Genomic analysis of Caldithrix abyssi and proposal of a novel bacterial phylum Caldithrichaeota.</title>
        <authorList>
            <person name="Kublanov I."/>
            <person name="Sigalova O."/>
            <person name="Gavrilov S."/>
            <person name="Lebedinsky A."/>
            <person name="Ivanova N."/>
            <person name="Daum C."/>
            <person name="Reddy T."/>
            <person name="Klenk H.P."/>
            <person name="Goker M."/>
            <person name="Reva O."/>
            <person name="Miroshnichenko M."/>
            <person name="Kyprides N."/>
            <person name="Woyke T."/>
            <person name="Gelfand M."/>
        </authorList>
    </citation>
    <scope>NUCLEOTIDE SEQUENCE [LARGE SCALE GENOMIC DNA]</scope>
    <source>
        <strain evidence="2 5">LF13</strain>
    </source>
</reference>
<dbReference type="PROSITE" id="PS51194">
    <property type="entry name" value="HELICASE_CTER"/>
    <property type="match status" value="1"/>
</dbReference>
<dbReference type="SUPFAM" id="SSF52540">
    <property type="entry name" value="P-loop containing nucleoside triphosphate hydrolases"/>
    <property type="match status" value="1"/>
</dbReference>
<sequence>MPKTWVQYNKELPYLEDRQPWEIPTCYMRKSGPNAYEVVEGRRPSRMFLVNKLRKAVDQWRAEGYPGATPTSRELLTYWFEQSHPPVFGNEPFHFYFCQREAIETLIYLYEVRQFTDLAEVIDKFHEEYRGTLFSGEYEISEAMDGKRTLKRYFPELQQEGEQELPEKDLLRYAIKIATGSGKTMVMALVVVWSYFNRLREGSRRHADNFLIVAPNVIVYERLAKDFADGKIFHEFPFIPPAWKSRWKLNIKLRGDESPLAPGGNLVVNNIHQLYESRQKTWEPKNIIQAILGQDVPKDPARPPQTLLERLKELDNLLVMNDEAHHVHDDELKWNESLLSLHNSIPGGLKMWLDFSATPKTPNNTYYPWIIVDYPLAQAVEDRIVKVPLIVHTVNKSDPEKITGDNVVQKYGAWITAALKRWKEHFDAYQGIGKKPILFLMAEKNAYADRIAEAIARRGKKYGIEKDEILVIHTDSTGEIRKSDLKKLRDTARDVDSPDNKIKVIVSVLMLREGWDVQNVTIVLGLRAFDSPILPEQAIGRGLRLMRDVSPDRTQTLEVIGNNRFEKIVKELETEGVGVNTTKTPPPLPVTIAPEKKRLQYDISIPQTDFSYVRVYRDIEAVDVSGLPSIFTSDKLSEDQITLLKMEVMNLGVEVHQVEIESEYIELGRELVSYITNQIMKRAGLTDCFHVLYPKVTEYILTRCFEATLTDIENEELRRKLKELSIQEAIIDLLAREIGKATVHQKPITIKGKPIKLSETPRFLWRRKHIRCKKTVFNFVACYNDFEAEFAEFLDRADDVEAFAALTNILRIDYLSVSGAIRHYLPDFVAVQNVDGKKTFWIIETKGREYPDLENKNRTIKRWCEAVSKQTVGEWKYLLVRQTHFNEIKGKLQSIYQLIAYISDNRSAQLKII</sequence>
<dbReference type="PANTHER" id="PTHR47396:SF1">
    <property type="entry name" value="ATP-DEPENDENT HELICASE IRC3-RELATED"/>
    <property type="match status" value="1"/>
</dbReference>
<dbReference type="Pfam" id="PF04851">
    <property type="entry name" value="ResIII"/>
    <property type="match status" value="1"/>
</dbReference>
<dbReference type="InterPro" id="IPR006935">
    <property type="entry name" value="Helicase/UvrB_N"/>
</dbReference>
<dbReference type="KEGG" id="caby:Cabys_775"/>
<organism evidence="3 4">
    <name type="scientific">Caldithrix abyssi DSM 13497</name>
    <dbReference type="NCBI Taxonomy" id="880073"/>
    <lineage>
        <taxon>Bacteria</taxon>
        <taxon>Pseudomonadati</taxon>
        <taxon>Calditrichota</taxon>
        <taxon>Calditrichia</taxon>
        <taxon>Calditrichales</taxon>
        <taxon>Calditrichaceae</taxon>
        <taxon>Caldithrix</taxon>
    </lineage>
</organism>
<reference evidence="3 4" key="1">
    <citation type="submission" date="2011-09" db="EMBL/GenBank/DDBJ databases">
        <title>The permanent draft genome of Caldithrix abyssi DSM 13497.</title>
        <authorList>
            <consortium name="US DOE Joint Genome Institute (JGI-PGF)"/>
            <person name="Lucas S."/>
            <person name="Han J."/>
            <person name="Lapidus A."/>
            <person name="Bruce D."/>
            <person name="Goodwin L."/>
            <person name="Pitluck S."/>
            <person name="Peters L."/>
            <person name="Kyrpides N."/>
            <person name="Mavromatis K."/>
            <person name="Ivanova N."/>
            <person name="Mikhailova N."/>
            <person name="Chertkov O."/>
            <person name="Detter J.C."/>
            <person name="Tapia R."/>
            <person name="Han C."/>
            <person name="Land M."/>
            <person name="Hauser L."/>
            <person name="Markowitz V."/>
            <person name="Cheng J.-F."/>
            <person name="Hugenholtz P."/>
            <person name="Woyke T."/>
            <person name="Wu D."/>
            <person name="Spring S."/>
            <person name="Brambilla E."/>
            <person name="Klenk H.-P."/>
            <person name="Eisen J.A."/>
        </authorList>
    </citation>
    <scope>NUCLEOTIDE SEQUENCE [LARGE SCALE GENOMIC DNA]</scope>
    <source>
        <strain evidence="3 4">DSM 13497</strain>
    </source>
</reference>
<feature type="domain" description="Helicase C-terminal" evidence="1">
    <location>
        <begin position="424"/>
        <end position="587"/>
    </location>
</feature>
<dbReference type="EMBL" id="CM001402">
    <property type="protein sequence ID" value="EHO41622.1"/>
    <property type="molecule type" value="Genomic_DNA"/>
</dbReference>
<dbReference type="GO" id="GO:0005524">
    <property type="term" value="F:ATP binding"/>
    <property type="evidence" value="ECO:0007669"/>
    <property type="project" value="InterPro"/>
</dbReference>
<accession>H1XUS3</accession>
<evidence type="ECO:0000313" key="2">
    <source>
        <dbReference type="EMBL" id="APF17526.1"/>
    </source>
</evidence>
<dbReference type="InterPro" id="IPR027417">
    <property type="entry name" value="P-loop_NTPase"/>
</dbReference>
<evidence type="ECO:0000313" key="3">
    <source>
        <dbReference type="EMBL" id="EHO41622.1"/>
    </source>
</evidence>
<dbReference type="RefSeq" id="WP_006928787.1">
    <property type="nucleotide sequence ID" value="NZ_CM001402.1"/>
</dbReference>
<name>H1XUS3_CALAY</name>
<dbReference type="GO" id="GO:0003677">
    <property type="term" value="F:DNA binding"/>
    <property type="evidence" value="ECO:0007669"/>
    <property type="project" value="InterPro"/>
</dbReference>
<protein>
    <submittedName>
        <fullName evidence="2">Type III restriction enzyme</fullName>
    </submittedName>
    <submittedName>
        <fullName evidence="3">Type III restriction protein res subunit</fullName>
    </submittedName>
</protein>
<keyword evidence="4" id="KW-1185">Reference proteome</keyword>
<evidence type="ECO:0000313" key="4">
    <source>
        <dbReference type="Proteomes" id="UP000004671"/>
    </source>
</evidence>
<evidence type="ECO:0000259" key="1">
    <source>
        <dbReference type="PROSITE" id="PS51194"/>
    </source>
</evidence>
<gene>
    <name evidence="2" type="ORF">Cabys_775</name>
    <name evidence="3" type="ORF">Calab_2009</name>
</gene>